<dbReference type="Pfam" id="PF00329">
    <property type="entry name" value="Complex1_30kDa"/>
    <property type="match status" value="1"/>
</dbReference>
<evidence type="ECO:0000256" key="4">
    <source>
        <dbReference type="ARBA" id="ARBA00023027"/>
    </source>
</evidence>
<keyword evidence="3" id="KW-0560">Oxidoreductase</keyword>
<dbReference type="InterPro" id="IPR037232">
    <property type="entry name" value="NADH_quin_OxRdtase_su_C/D-like"/>
</dbReference>
<dbReference type="InterPro" id="IPR001268">
    <property type="entry name" value="NADH_UbQ_OxRdtase_30kDa_su"/>
</dbReference>
<dbReference type="Pfam" id="PF00346">
    <property type="entry name" value="Complex1_49kDa"/>
    <property type="match status" value="1"/>
</dbReference>
<dbReference type="Gene3D" id="1.10.645.10">
    <property type="entry name" value="Cytochrome-c3 Hydrogenase, chain B"/>
    <property type="match status" value="1"/>
</dbReference>
<name>A0ABN2CSJ0_9ACTN</name>
<dbReference type="InterPro" id="IPR001135">
    <property type="entry name" value="NADH_Q_OxRdtase_suD"/>
</dbReference>
<comment type="caution">
    <text evidence="7">The sequence shown here is derived from an EMBL/GenBank/DDBJ whole genome shotgun (WGS) entry which is preliminary data.</text>
</comment>
<gene>
    <name evidence="7" type="ORF">GCM10009742_00090</name>
</gene>
<organism evidence="7 8">
    <name type="scientific">Kribbella karoonensis</name>
    <dbReference type="NCBI Taxonomy" id="324851"/>
    <lineage>
        <taxon>Bacteria</taxon>
        <taxon>Bacillati</taxon>
        <taxon>Actinomycetota</taxon>
        <taxon>Actinomycetes</taxon>
        <taxon>Propionibacteriales</taxon>
        <taxon>Kribbellaceae</taxon>
        <taxon>Kribbella</taxon>
    </lineage>
</organism>
<evidence type="ECO:0000259" key="5">
    <source>
        <dbReference type="Pfam" id="PF00329"/>
    </source>
</evidence>
<protein>
    <submittedName>
        <fullName evidence="7">NADH-quinone oxidoreductase subunit C</fullName>
    </submittedName>
</protein>
<dbReference type="InterPro" id="IPR052197">
    <property type="entry name" value="ComplexI_49kDa-like"/>
</dbReference>
<dbReference type="InterPro" id="IPR020396">
    <property type="entry name" value="NADH_UbQ_OxRdtase_CS"/>
</dbReference>
<accession>A0ABN2CSJ0</accession>
<evidence type="ECO:0000313" key="8">
    <source>
        <dbReference type="Proteomes" id="UP001500190"/>
    </source>
</evidence>
<keyword evidence="8" id="KW-1185">Reference proteome</keyword>
<keyword evidence="4" id="KW-0520">NAD</keyword>
<dbReference type="Pfam" id="PF00374">
    <property type="entry name" value="NiFeSe_Hases"/>
    <property type="match status" value="1"/>
</dbReference>
<feature type="domain" description="NADH-quinone oxidoreductase subunit D" evidence="6">
    <location>
        <begin position="271"/>
        <end position="416"/>
    </location>
</feature>
<evidence type="ECO:0000256" key="3">
    <source>
        <dbReference type="ARBA" id="ARBA00023002"/>
    </source>
</evidence>
<keyword evidence="2" id="KW-0813">Transport</keyword>
<dbReference type="PANTHER" id="PTHR43485">
    <property type="entry name" value="HYDROGENASE-4 COMPONENT G"/>
    <property type="match status" value="1"/>
</dbReference>
<evidence type="ECO:0000313" key="7">
    <source>
        <dbReference type="EMBL" id="GAA1563027.1"/>
    </source>
</evidence>
<evidence type="ECO:0000259" key="6">
    <source>
        <dbReference type="Pfam" id="PF00346"/>
    </source>
</evidence>
<dbReference type="InterPro" id="IPR029014">
    <property type="entry name" value="NiFe-Hase_large"/>
</dbReference>
<proteinExistence type="predicted"/>
<feature type="domain" description="NADH:ubiquinone oxidoreductase 30kDa subunit" evidence="5">
    <location>
        <begin position="34"/>
        <end position="125"/>
    </location>
</feature>
<dbReference type="SUPFAM" id="SSF143243">
    <property type="entry name" value="Nqo5-like"/>
    <property type="match status" value="1"/>
</dbReference>
<dbReference type="Proteomes" id="UP001500190">
    <property type="component" value="Unassembled WGS sequence"/>
</dbReference>
<evidence type="ECO:0000256" key="1">
    <source>
        <dbReference type="ARBA" id="ARBA00004202"/>
    </source>
</evidence>
<reference evidence="7 8" key="1">
    <citation type="journal article" date="2019" name="Int. J. Syst. Evol. Microbiol.">
        <title>The Global Catalogue of Microorganisms (GCM) 10K type strain sequencing project: providing services to taxonomists for standard genome sequencing and annotation.</title>
        <authorList>
            <consortium name="The Broad Institute Genomics Platform"/>
            <consortium name="The Broad Institute Genome Sequencing Center for Infectious Disease"/>
            <person name="Wu L."/>
            <person name="Ma J."/>
        </authorList>
    </citation>
    <scope>NUCLEOTIDE SEQUENCE [LARGE SCALE GENOMIC DNA]</scope>
    <source>
        <strain evidence="7 8">JCM 14304</strain>
    </source>
</reference>
<dbReference type="EMBL" id="BAAAND010000001">
    <property type="protein sequence ID" value="GAA1563027.1"/>
    <property type="molecule type" value="Genomic_DNA"/>
</dbReference>
<sequence>MSVDVRTYRNRRQVGVSAAGLGERAAGLLEDGYRLALVSGQDDGDVFRVVYLFVAAQPDRRVELVLTVGRDAPRIPSLAGLSFPAGRFERELRDLFGIEAIDHPLPRRLVLHQHWPQDWYPLRRDAGDPPGFGDIDEPYPFLTVDGTGVYEIPVGPIHAGLIEPGHFRFSVVGETILKLKARLWFVHKGIEKLAEGKLLADVLPLTERISGDTSVGHALAFCLAVEEARDWVVPPEAQTVRAVLLELERLYNHVTDIGALCNDVGYGIANAQAQRIREQLLRLNQATTGHRLLRGSVAPGGVHVRSLPTPDVLPGIAADIQEVVDIALANSVVRDRMTGTAILTPDQARDIGTLGYVARASELDRDARRDHPFSPLTADVRPAAHTGGDVLARLLTRLDEIHASVALIAELLATRPPLSAETAKPGWLAAGRSSGVGLVEGWRGTIAHRIEFDPDGTVARLKIVDPSFVNWPALPVALADTIVPDFPLTNKSFNLSYAGNDL</sequence>
<dbReference type="SUPFAM" id="SSF56762">
    <property type="entry name" value="HydB/Nqo4-like"/>
    <property type="match status" value="1"/>
</dbReference>
<dbReference type="InterPro" id="IPR001501">
    <property type="entry name" value="Ni-dep_hyd_lsu"/>
</dbReference>
<comment type="subcellular location">
    <subcellularLocation>
        <location evidence="1">Cell membrane</location>
        <topology evidence="1">Peripheral membrane protein</topology>
    </subcellularLocation>
</comment>
<dbReference type="PANTHER" id="PTHR43485:SF1">
    <property type="entry name" value="FORMATE HYDROGENLYASE SUBUNIT 5-RELATED"/>
    <property type="match status" value="1"/>
</dbReference>
<dbReference type="Gene3D" id="3.30.460.80">
    <property type="entry name" value="NADH:ubiquinone oxidoreductase, 30kDa subunit"/>
    <property type="match status" value="1"/>
</dbReference>
<evidence type="ECO:0000256" key="2">
    <source>
        <dbReference type="ARBA" id="ARBA00022448"/>
    </source>
</evidence>
<dbReference type="PROSITE" id="PS00542">
    <property type="entry name" value="COMPLEX1_30K"/>
    <property type="match status" value="1"/>
</dbReference>